<evidence type="ECO:0000313" key="3">
    <source>
        <dbReference type="Proteomes" id="UP000724874"/>
    </source>
</evidence>
<dbReference type="Proteomes" id="UP000724874">
    <property type="component" value="Unassembled WGS sequence"/>
</dbReference>
<organism evidence="2 3">
    <name type="scientific">Gymnopilus junonius</name>
    <name type="common">Spectacular rustgill mushroom</name>
    <name type="synonym">Gymnopilus spectabilis subsp. junonius</name>
    <dbReference type="NCBI Taxonomy" id="109634"/>
    <lineage>
        <taxon>Eukaryota</taxon>
        <taxon>Fungi</taxon>
        <taxon>Dikarya</taxon>
        <taxon>Basidiomycota</taxon>
        <taxon>Agaricomycotina</taxon>
        <taxon>Agaricomycetes</taxon>
        <taxon>Agaricomycetidae</taxon>
        <taxon>Agaricales</taxon>
        <taxon>Agaricineae</taxon>
        <taxon>Hymenogastraceae</taxon>
        <taxon>Gymnopilus</taxon>
    </lineage>
</organism>
<dbReference type="EMBL" id="JADNYJ010000138">
    <property type="protein sequence ID" value="KAF8880691.1"/>
    <property type="molecule type" value="Genomic_DNA"/>
</dbReference>
<accession>A0A9P5TH91</accession>
<dbReference type="AlphaFoldDB" id="A0A9P5TH91"/>
<feature type="region of interest" description="Disordered" evidence="1">
    <location>
        <begin position="15"/>
        <end position="38"/>
    </location>
</feature>
<comment type="caution">
    <text evidence="2">The sequence shown here is derived from an EMBL/GenBank/DDBJ whole genome shotgun (WGS) entry which is preliminary data.</text>
</comment>
<evidence type="ECO:0000313" key="2">
    <source>
        <dbReference type="EMBL" id="KAF8880691.1"/>
    </source>
</evidence>
<gene>
    <name evidence="2" type="ORF">CPB84DRAFT_262416</name>
</gene>
<protein>
    <submittedName>
        <fullName evidence="2">Uncharacterized protein</fullName>
    </submittedName>
</protein>
<keyword evidence="3" id="KW-1185">Reference proteome</keyword>
<sequence>MERYARLFHEYTRSQKVVPPLNSSSAQPPKDNDNNEWSPPILGFINAFAPAPNPETSAEFPPMSLKKAPQQSCNPAEISCMPTLPSSQASIPGSTHIENPINSRQLSGTLRRAHCTSPSPSFISRAGLCIDRYASVILSVIARYLSWSSRQPTKAKAWG</sequence>
<name>A0A9P5TH91_GYMJU</name>
<proteinExistence type="predicted"/>
<reference evidence="2" key="1">
    <citation type="submission" date="2020-11" db="EMBL/GenBank/DDBJ databases">
        <authorList>
            <consortium name="DOE Joint Genome Institute"/>
            <person name="Ahrendt S."/>
            <person name="Riley R."/>
            <person name="Andreopoulos W."/>
            <person name="LaButti K."/>
            <person name="Pangilinan J."/>
            <person name="Ruiz-duenas F.J."/>
            <person name="Barrasa J.M."/>
            <person name="Sanchez-Garcia M."/>
            <person name="Camarero S."/>
            <person name="Miyauchi S."/>
            <person name="Serrano A."/>
            <person name="Linde D."/>
            <person name="Babiker R."/>
            <person name="Drula E."/>
            <person name="Ayuso-Fernandez I."/>
            <person name="Pacheco R."/>
            <person name="Padilla G."/>
            <person name="Ferreira P."/>
            <person name="Barriuso J."/>
            <person name="Kellner H."/>
            <person name="Castanera R."/>
            <person name="Alfaro M."/>
            <person name="Ramirez L."/>
            <person name="Pisabarro A.G."/>
            <person name="Kuo A."/>
            <person name="Tritt A."/>
            <person name="Lipzen A."/>
            <person name="He G."/>
            <person name="Yan M."/>
            <person name="Ng V."/>
            <person name="Cullen D."/>
            <person name="Martin F."/>
            <person name="Rosso M.-N."/>
            <person name="Henrissat B."/>
            <person name="Hibbett D."/>
            <person name="Martinez A.T."/>
            <person name="Grigoriev I.V."/>
        </authorList>
    </citation>
    <scope>NUCLEOTIDE SEQUENCE</scope>
    <source>
        <strain evidence="2">AH 44721</strain>
    </source>
</reference>
<evidence type="ECO:0000256" key="1">
    <source>
        <dbReference type="SAM" id="MobiDB-lite"/>
    </source>
</evidence>